<dbReference type="InterPro" id="IPR050241">
    <property type="entry name" value="NAD-cap_RNA_hydrolase_NudC"/>
</dbReference>
<keyword evidence="5" id="KW-0479">Metal-binding</keyword>
<dbReference type="Pfam" id="PF00293">
    <property type="entry name" value="NUDIX"/>
    <property type="match status" value="1"/>
</dbReference>
<evidence type="ECO:0000256" key="6">
    <source>
        <dbReference type="ARBA" id="ARBA00022801"/>
    </source>
</evidence>
<evidence type="ECO:0000256" key="3">
    <source>
        <dbReference type="ARBA" id="ARBA00009595"/>
    </source>
</evidence>
<evidence type="ECO:0000313" key="12">
    <source>
        <dbReference type="Proteomes" id="UP000565262"/>
    </source>
</evidence>
<proteinExistence type="inferred from homology"/>
<dbReference type="Gene3D" id="3.90.79.20">
    <property type="match status" value="1"/>
</dbReference>
<evidence type="ECO:0000256" key="5">
    <source>
        <dbReference type="ARBA" id="ARBA00022723"/>
    </source>
</evidence>
<protein>
    <recommendedName>
        <fullName evidence="4">NAD(+) diphosphatase</fullName>
        <ecNumber evidence="4">3.6.1.22</ecNumber>
    </recommendedName>
</protein>
<dbReference type="EC" id="3.6.1.22" evidence="4"/>
<accession>A0A839IQI6</accession>
<dbReference type="InterPro" id="IPR000086">
    <property type="entry name" value="NUDIX_hydrolase_dom"/>
</dbReference>
<dbReference type="NCBIfam" id="NF001299">
    <property type="entry name" value="PRK00241.1"/>
    <property type="match status" value="1"/>
</dbReference>
<dbReference type="Proteomes" id="UP000565262">
    <property type="component" value="Unassembled WGS sequence"/>
</dbReference>
<evidence type="ECO:0000259" key="10">
    <source>
        <dbReference type="PROSITE" id="PS51462"/>
    </source>
</evidence>
<dbReference type="InterPro" id="IPR049734">
    <property type="entry name" value="NudC-like_C"/>
</dbReference>
<dbReference type="CDD" id="cd03429">
    <property type="entry name" value="NUDIX_NADH_pyrophosphatase_Nudt13"/>
    <property type="match status" value="1"/>
</dbReference>
<dbReference type="InterPro" id="IPR015797">
    <property type="entry name" value="NUDIX_hydrolase-like_dom_sf"/>
</dbReference>
<dbReference type="PANTHER" id="PTHR42904:SF6">
    <property type="entry name" value="NAD-CAPPED RNA HYDROLASE NUDT12"/>
    <property type="match status" value="1"/>
</dbReference>
<comment type="similarity">
    <text evidence="3">Belongs to the Nudix hydrolase family. NudC subfamily.</text>
</comment>
<dbReference type="PROSITE" id="PS51462">
    <property type="entry name" value="NUDIX"/>
    <property type="match status" value="1"/>
</dbReference>
<dbReference type="RefSeq" id="WP_182809539.1">
    <property type="nucleotide sequence ID" value="NZ_JACJFM010000018.1"/>
</dbReference>
<dbReference type="GO" id="GO:0035529">
    <property type="term" value="F:NADH pyrophosphatase activity"/>
    <property type="evidence" value="ECO:0007669"/>
    <property type="project" value="TreeGrafter"/>
</dbReference>
<evidence type="ECO:0000256" key="9">
    <source>
        <dbReference type="ARBA" id="ARBA00023679"/>
    </source>
</evidence>
<organism evidence="11 12">
    <name type="scientific">Oceanospirillum sediminis</name>
    <dbReference type="NCBI Taxonomy" id="2760088"/>
    <lineage>
        <taxon>Bacteria</taxon>
        <taxon>Pseudomonadati</taxon>
        <taxon>Pseudomonadota</taxon>
        <taxon>Gammaproteobacteria</taxon>
        <taxon>Oceanospirillales</taxon>
        <taxon>Oceanospirillaceae</taxon>
        <taxon>Oceanospirillum</taxon>
    </lineage>
</organism>
<name>A0A839IQI6_9GAMM</name>
<dbReference type="SUPFAM" id="SSF55811">
    <property type="entry name" value="Nudix"/>
    <property type="match status" value="2"/>
</dbReference>
<comment type="catalytic activity">
    <reaction evidence="9">
        <text>a 5'-end NAD(+)-phospho-ribonucleoside in mRNA + H2O = a 5'-end phospho-adenosine-phospho-ribonucleoside in mRNA + beta-nicotinamide D-ribonucleotide + 2 H(+)</text>
        <dbReference type="Rhea" id="RHEA:60876"/>
        <dbReference type="Rhea" id="RHEA-COMP:15698"/>
        <dbReference type="Rhea" id="RHEA-COMP:15719"/>
        <dbReference type="ChEBI" id="CHEBI:14649"/>
        <dbReference type="ChEBI" id="CHEBI:15377"/>
        <dbReference type="ChEBI" id="CHEBI:15378"/>
        <dbReference type="ChEBI" id="CHEBI:144029"/>
        <dbReference type="ChEBI" id="CHEBI:144051"/>
    </reaction>
    <physiologicalReaction direction="left-to-right" evidence="9">
        <dbReference type="Rhea" id="RHEA:60877"/>
    </physiologicalReaction>
</comment>
<comment type="cofactor">
    <cofactor evidence="1">
        <name>Mg(2+)</name>
        <dbReference type="ChEBI" id="CHEBI:18420"/>
    </cofactor>
</comment>
<comment type="caution">
    <text evidence="11">The sequence shown here is derived from an EMBL/GenBank/DDBJ whole genome shotgun (WGS) entry which is preliminary data.</text>
</comment>
<dbReference type="AlphaFoldDB" id="A0A839IQI6"/>
<comment type="cofactor">
    <cofactor evidence="2">
        <name>Zn(2+)</name>
        <dbReference type="ChEBI" id="CHEBI:29105"/>
    </cofactor>
</comment>
<keyword evidence="8" id="KW-0520">NAD</keyword>
<evidence type="ECO:0000256" key="7">
    <source>
        <dbReference type="ARBA" id="ARBA00022842"/>
    </source>
</evidence>
<dbReference type="PROSITE" id="PS00893">
    <property type="entry name" value="NUDIX_BOX"/>
    <property type="match status" value="1"/>
</dbReference>
<keyword evidence="6 11" id="KW-0378">Hydrolase</keyword>
<keyword evidence="12" id="KW-1185">Reference proteome</keyword>
<dbReference type="GO" id="GO:0019677">
    <property type="term" value="P:NAD+ catabolic process"/>
    <property type="evidence" value="ECO:0007669"/>
    <property type="project" value="TreeGrafter"/>
</dbReference>
<evidence type="ECO:0000256" key="4">
    <source>
        <dbReference type="ARBA" id="ARBA00012381"/>
    </source>
</evidence>
<dbReference type="GO" id="GO:0006742">
    <property type="term" value="P:NADP+ catabolic process"/>
    <property type="evidence" value="ECO:0007669"/>
    <property type="project" value="TreeGrafter"/>
</dbReference>
<dbReference type="GO" id="GO:0005829">
    <property type="term" value="C:cytosol"/>
    <property type="evidence" value="ECO:0007669"/>
    <property type="project" value="TreeGrafter"/>
</dbReference>
<reference evidence="11 12" key="1">
    <citation type="submission" date="2020-08" db="EMBL/GenBank/DDBJ databases">
        <title>Oceanospirillum sp. nov. isolated from marine sediment.</title>
        <authorList>
            <person name="Ji X."/>
        </authorList>
    </citation>
    <scope>NUCLEOTIDE SEQUENCE [LARGE SCALE GENOMIC DNA]</scope>
    <source>
        <strain evidence="11 12">D5</strain>
    </source>
</reference>
<keyword evidence="7" id="KW-0460">Magnesium</keyword>
<dbReference type="EMBL" id="JACJFM010000018">
    <property type="protein sequence ID" value="MBB1487763.1"/>
    <property type="molecule type" value="Genomic_DNA"/>
</dbReference>
<evidence type="ECO:0000256" key="2">
    <source>
        <dbReference type="ARBA" id="ARBA00001947"/>
    </source>
</evidence>
<feature type="domain" description="Nudix hydrolase" evidence="10">
    <location>
        <begin position="146"/>
        <end position="271"/>
    </location>
</feature>
<gene>
    <name evidence="11" type="primary">nudC</name>
    <name evidence="11" type="ORF">H4O21_14220</name>
</gene>
<dbReference type="Gene3D" id="3.90.79.10">
    <property type="entry name" value="Nucleoside Triphosphate Pyrophosphohydrolase"/>
    <property type="match status" value="1"/>
</dbReference>
<sequence>MTTIRHCQTHQLPTDSLLIIFIHHDLITGQSSQVLHSARELAQLLPDVSWRYVSDFDDQPVYTSREHSWSEWLQQSDVLQKSFSTASFRSLLMEMKSQVFELIASASQLLTWEQEHNFCSRCGSKTRMHSHENAMCCDACHYRQYPRINPCIIALIYKDNEILLAHNASFKAGYFSCIAGFIDPGESVEQAVHREIFEEVGIKVKPPRYFSSQSWPFPHSLMLGFLCEYDSGDICVDGHEITEARWGTPDEFPLRPGTATISGQLIQAFIDARV</sequence>
<dbReference type="InterPro" id="IPR020084">
    <property type="entry name" value="NUDIX_hydrolase_CS"/>
</dbReference>
<dbReference type="PANTHER" id="PTHR42904">
    <property type="entry name" value="NUDIX HYDROLASE, NUDC SUBFAMILY"/>
    <property type="match status" value="1"/>
</dbReference>
<evidence type="ECO:0000256" key="1">
    <source>
        <dbReference type="ARBA" id="ARBA00001946"/>
    </source>
</evidence>
<dbReference type="GO" id="GO:0046872">
    <property type="term" value="F:metal ion binding"/>
    <property type="evidence" value="ECO:0007669"/>
    <property type="project" value="UniProtKB-KW"/>
</dbReference>
<evidence type="ECO:0000313" key="11">
    <source>
        <dbReference type="EMBL" id="MBB1487763.1"/>
    </source>
</evidence>
<evidence type="ECO:0000256" key="8">
    <source>
        <dbReference type="ARBA" id="ARBA00023027"/>
    </source>
</evidence>